<reference evidence="2" key="1">
    <citation type="journal article" date="2020" name="Stud. Mycol.">
        <title>101 Dothideomycetes genomes: a test case for predicting lifestyles and emergence of pathogens.</title>
        <authorList>
            <person name="Haridas S."/>
            <person name="Albert R."/>
            <person name="Binder M."/>
            <person name="Bloem J."/>
            <person name="Labutti K."/>
            <person name="Salamov A."/>
            <person name="Andreopoulos B."/>
            <person name="Baker S."/>
            <person name="Barry K."/>
            <person name="Bills G."/>
            <person name="Bluhm B."/>
            <person name="Cannon C."/>
            <person name="Castanera R."/>
            <person name="Culley D."/>
            <person name="Daum C."/>
            <person name="Ezra D."/>
            <person name="Gonzalez J."/>
            <person name="Henrissat B."/>
            <person name="Kuo A."/>
            <person name="Liang C."/>
            <person name="Lipzen A."/>
            <person name="Lutzoni F."/>
            <person name="Magnuson J."/>
            <person name="Mondo S."/>
            <person name="Nolan M."/>
            <person name="Ohm R."/>
            <person name="Pangilinan J."/>
            <person name="Park H.-J."/>
            <person name="Ramirez L."/>
            <person name="Alfaro M."/>
            <person name="Sun H."/>
            <person name="Tritt A."/>
            <person name="Yoshinaga Y."/>
            <person name="Zwiers L.-H."/>
            <person name="Turgeon B."/>
            <person name="Goodwin S."/>
            <person name="Spatafora J."/>
            <person name="Crous P."/>
            <person name="Grigoriev I."/>
        </authorList>
    </citation>
    <scope>NUCLEOTIDE SEQUENCE</scope>
    <source>
        <strain evidence="2">CBS 690.94</strain>
    </source>
</reference>
<dbReference type="InterPro" id="IPR002110">
    <property type="entry name" value="Ankyrin_rpt"/>
</dbReference>
<sequence length="499" mass="55993">MPQLLDLANELLIPIFEHYAQIESFQYVISARKTCRRISVLITHEILAATPIEKLVHSASNAPTQLIRKYPAYHLRQHTLHFRGANPHLPALVNQVVVNLLQNVPDGSDLENICGQYVEGLVLSLASNATLVRRVLCRWLKTDRETVHASFAAQMKAARWDVYDRVACAAAVGDLEEVRQFFIQGGDLLRRAPNDTYLFVSPLIAAITADKTHIVDLFLTEIEANMVYQQALPHDYDKVVLPVWNQIRKALGAAMKAENIQPLLRLLAFVEPHFGDTESMQTIFLIAAEIGWVPGVIAVIDTIKRTVGLDSISILSGFSKAFQAGHSLAVRYMLTEDLVLITPDTTLSDTGKHPLHTAVRCHWPGIVDEFIRFGIDINSPDFSDHIYTGLWASGFRDSSMLDFLLNRGMDLNQAGATIIEDENYLTHLLAGDGLSANYIISTCTFKDMFPDTSLKCMWRSRTLAEIYESKVSHYRKEHPFTRAAEELVTWLSQANRNLG</sequence>
<dbReference type="InterPro" id="IPR036770">
    <property type="entry name" value="Ankyrin_rpt-contain_sf"/>
</dbReference>
<accession>A0A9P4PAW4</accession>
<dbReference type="Pfam" id="PF13606">
    <property type="entry name" value="Ank_3"/>
    <property type="match status" value="1"/>
</dbReference>
<dbReference type="EMBL" id="MU001508">
    <property type="protein sequence ID" value="KAF2440053.1"/>
    <property type="molecule type" value="Genomic_DNA"/>
</dbReference>
<evidence type="ECO:0008006" key="4">
    <source>
        <dbReference type="Google" id="ProtNLM"/>
    </source>
</evidence>
<evidence type="ECO:0000256" key="1">
    <source>
        <dbReference type="PROSITE-ProRule" id="PRU00023"/>
    </source>
</evidence>
<evidence type="ECO:0000313" key="2">
    <source>
        <dbReference type="EMBL" id="KAF2440053.1"/>
    </source>
</evidence>
<comment type="caution">
    <text evidence="2">The sequence shown here is derived from an EMBL/GenBank/DDBJ whole genome shotgun (WGS) entry which is preliminary data.</text>
</comment>
<dbReference type="SUPFAM" id="SSF48403">
    <property type="entry name" value="Ankyrin repeat"/>
    <property type="match status" value="1"/>
</dbReference>
<keyword evidence="1" id="KW-0040">ANK repeat</keyword>
<dbReference type="Gene3D" id="1.25.40.20">
    <property type="entry name" value="Ankyrin repeat-containing domain"/>
    <property type="match status" value="1"/>
</dbReference>
<keyword evidence="3" id="KW-1185">Reference proteome</keyword>
<protein>
    <recommendedName>
        <fullName evidence="4">Ankyrin</fullName>
    </recommendedName>
</protein>
<dbReference type="Proteomes" id="UP000799764">
    <property type="component" value="Unassembled WGS sequence"/>
</dbReference>
<name>A0A9P4PAW4_9PLEO</name>
<evidence type="ECO:0000313" key="3">
    <source>
        <dbReference type="Proteomes" id="UP000799764"/>
    </source>
</evidence>
<dbReference type="PROSITE" id="PS50088">
    <property type="entry name" value="ANK_REPEAT"/>
    <property type="match status" value="1"/>
</dbReference>
<feature type="repeat" description="ANK" evidence="1">
    <location>
        <begin position="350"/>
        <end position="382"/>
    </location>
</feature>
<proteinExistence type="predicted"/>
<gene>
    <name evidence="2" type="ORF">P171DRAFT_525073</name>
</gene>
<dbReference type="AlphaFoldDB" id="A0A9P4PAW4"/>
<organism evidence="2 3">
    <name type="scientific">Karstenula rhodostoma CBS 690.94</name>
    <dbReference type="NCBI Taxonomy" id="1392251"/>
    <lineage>
        <taxon>Eukaryota</taxon>
        <taxon>Fungi</taxon>
        <taxon>Dikarya</taxon>
        <taxon>Ascomycota</taxon>
        <taxon>Pezizomycotina</taxon>
        <taxon>Dothideomycetes</taxon>
        <taxon>Pleosporomycetidae</taxon>
        <taxon>Pleosporales</taxon>
        <taxon>Massarineae</taxon>
        <taxon>Didymosphaeriaceae</taxon>
        <taxon>Karstenula</taxon>
    </lineage>
</organism>